<reference evidence="3 4" key="1">
    <citation type="submission" date="2020-04" db="EMBL/GenBank/DDBJ databases">
        <title>Characterization and engineering of Streptomyces griseofuscus DSM40191 as a potential heterologous host for expression of BGCs.</title>
        <authorList>
            <person name="Gren T."/>
            <person name="Whitford C.M."/>
            <person name="Mohite O.S."/>
            <person name="Joergensen T.S."/>
            <person name="Nielsen J.B."/>
            <person name="Lee S.Y."/>
            <person name="Weber T."/>
        </authorList>
    </citation>
    <scope>NUCLEOTIDE SEQUENCE [LARGE SCALE GENOMIC DNA]</scope>
    <source>
        <strain evidence="3 4">DSM 40191</strain>
    </source>
</reference>
<dbReference type="Pfam" id="PF22559">
    <property type="entry name" value="GNAT-phage-like"/>
    <property type="match status" value="1"/>
</dbReference>
<dbReference type="AlphaFoldDB" id="A0A7H1Q3P2"/>
<evidence type="ECO:0000259" key="1">
    <source>
        <dbReference type="Pfam" id="PF22555"/>
    </source>
</evidence>
<organism evidence="3 4">
    <name type="scientific">Streptomyces griseofuscus</name>
    <dbReference type="NCBI Taxonomy" id="146922"/>
    <lineage>
        <taxon>Bacteria</taxon>
        <taxon>Bacillati</taxon>
        <taxon>Actinomycetota</taxon>
        <taxon>Actinomycetes</taxon>
        <taxon>Kitasatosporales</taxon>
        <taxon>Streptomycetaceae</taxon>
        <taxon>Streptomyces</taxon>
    </lineage>
</organism>
<dbReference type="GeneID" id="91464201"/>
<evidence type="ECO:0000259" key="2">
    <source>
        <dbReference type="Pfam" id="PF22559"/>
    </source>
</evidence>
<dbReference type="Proteomes" id="UP000516422">
    <property type="component" value="Chromosome"/>
</dbReference>
<name>A0A7H1Q3P2_9ACTN</name>
<accession>A0A7H1Q3P2</accession>
<feature type="domain" description="GNAT-like C-terminal" evidence="2">
    <location>
        <begin position="306"/>
        <end position="472"/>
    </location>
</feature>
<evidence type="ECO:0000313" key="4">
    <source>
        <dbReference type="Proteomes" id="UP000516422"/>
    </source>
</evidence>
<evidence type="ECO:0000313" key="3">
    <source>
        <dbReference type="EMBL" id="QNT94922.1"/>
    </source>
</evidence>
<dbReference type="InterPro" id="IPR054341">
    <property type="entry name" value="GNAT-like_N"/>
</dbReference>
<dbReference type="EMBL" id="CP051006">
    <property type="protein sequence ID" value="QNT94922.1"/>
    <property type="molecule type" value="Genomic_DNA"/>
</dbReference>
<dbReference type="Pfam" id="PF22555">
    <property type="entry name" value="DAM-like-phage1"/>
    <property type="match status" value="1"/>
</dbReference>
<feature type="domain" description="GNAT-like N-terminal" evidence="1">
    <location>
        <begin position="12"/>
        <end position="286"/>
    </location>
</feature>
<dbReference type="KEGG" id="sgf:HEP81_04650"/>
<gene>
    <name evidence="3" type="ORF">HEP81_04650</name>
</gene>
<dbReference type="InterPro" id="IPR054340">
    <property type="entry name" value="GNAT-like_C_phage-like"/>
</dbReference>
<protein>
    <submittedName>
        <fullName evidence="3">Uncharacterized protein</fullName>
    </submittedName>
</protein>
<dbReference type="RefSeq" id="WP_157854370.1">
    <property type="nucleotide sequence ID" value="NZ_CP051006.1"/>
</dbReference>
<sequence>MPAGFAAPGVLFAGNSSAPDRAFYRQVFNRLPRDQYTRYVEVGVGSFAAALVAANAGIPPSCMETSDVTLYTGIVGTCVSGGDLTSLGMTLDGEPVELPDAPIVEQAAHLLYVHWLARMQAKPEVDYWTNLVTDMIEREDEHKARLVGSLQQIADRLPGVKFTPKCMWDHIAEAEDDPHAIIIAAPPTYKAGFEKFFDTGGRVEWNEPPYSVFDPDVDMQRLADHMRDKAALLMFLQEERSGIAAHETPVFAHPLGDVARAFVISNRPEEIFKLTGGPKVALGMSRSTAPTSLPIIPPDHQVTDQSRVEVVPAKGTEVDYYRDLWMHRLAAAPGSYNMLVIVDGFVAGVIGYGAETMTRPYPGATKYTTHLLMRFAFGAPHYELRLTRLATMLALRRDSAKLVFTGASEILLAASNGLVTVEYTRHPEAKGLRGLMQLESRAKHPDGYKLSYRADWSTTDIPTTLTAFITKEQAWRASRSKAKKK</sequence>
<proteinExistence type="predicted"/>